<organism evidence="1 2">
    <name type="scientific">Rhododendron molle</name>
    <name type="common">Chinese azalea</name>
    <name type="synonym">Azalea mollis</name>
    <dbReference type="NCBI Taxonomy" id="49168"/>
    <lineage>
        <taxon>Eukaryota</taxon>
        <taxon>Viridiplantae</taxon>
        <taxon>Streptophyta</taxon>
        <taxon>Embryophyta</taxon>
        <taxon>Tracheophyta</taxon>
        <taxon>Spermatophyta</taxon>
        <taxon>Magnoliopsida</taxon>
        <taxon>eudicotyledons</taxon>
        <taxon>Gunneridae</taxon>
        <taxon>Pentapetalae</taxon>
        <taxon>asterids</taxon>
        <taxon>Ericales</taxon>
        <taxon>Ericaceae</taxon>
        <taxon>Ericoideae</taxon>
        <taxon>Rhodoreae</taxon>
        <taxon>Rhododendron</taxon>
    </lineage>
</organism>
<evidence type="ECO:0000313" key="2">
    <source>
        <dbReference type="Proteomes" id="UP001062846"/>
    </source>
</evidence>
<name>A0ACC0PTN8_RHOML</name>
<comment type="caution">
    <text evidence="1">The sequence shown here is derived from an EMBL/GenBank/DDBJ whole genome shotgun (WGS) entry which is preliminary data.</text>
</comment>
<dbReference type="EMBL" id="CM046389">
    <property type="protein sequence ID" value="KAI8568516.1"/>
    <property type="molecule type" value="Genomic_DNA"/>
</dbReference>
<gene>
    <name evidence="1" type="ORF">RHMOL_Rhmol02G0206600</name>
</gene>
<evidence type="ECO:0000313" key="1">
    <source>
        <dbReference type="EMBL" id="KAI8568516.1"/>
    </source>
</evidence>
<sequence>MDISSSKQFFLLLKISRFLLVHCPVVHSDDTKEQSDVAPLAMRPCSLLFLQILFELMAKGGAVKGLIKEKDLVQALELFVSSFKAFELIVSTFKAFERIIVDPVEIEKMVVNVVRRGKNV</sequence>
<protein>
    <submittedName>
        <fullName evidence="1">Uncharacterized protein</fullName>
    </submittedName>
</protein>
<reference evidence="1" key="1">
    <citation type="submission" date="2022-02" db="EMBL/GenBank/DDBJ databases">
        <title>Plant Genome Project.</title>
        <authorList>
            <person name="Zhang R.-G."/>
        </authorList>
    </citation>
    <scope>NUCLEOTIDE SEQUENCE</scope>
    <source>
        <strain evidence="1">AT1</strain>
    </source>
</reference>
<proteinExistence type="predicted"/>
<dbReference type="Proteomes" id="UP001062846">
    <property type="component" value="Chromosome 2"/>
</dbReference>
<keyword evidence="2" id="KW-1185">Reference proteome</keyword>
<accession>A0ACC0PTN8</accession>